<dbReference type="AlphaFoldDB" id="A0A183HX17"/>
<protein>
    <submittedName>
        <fullName evidence="3">Metalloprotease</fullName>
    </submittedName>
</protein>
<organism evidence="3">
    <name type="scientific">Onchocerca flexuosa</name>
    <dbReference type="NCBI Taxonomy" id="387005"/>
    <lineage>
        <taxon>Eukaryota</taxon>
        <taxon>Metazoa</taxon>
        <taxon>Ecdysozoa</taxon>
        <taxon>Nematoda</taxon>
        <taxon>Chromadorea</taxon>
        <taxon>Rhabditida</taxon>
        <taxon>Spirurina</taxon>
        <taxon>Spiruromorpha</taxon>
        <taxon>Filarioidea</taxon>
        <taxon>Onchocercidae</taxon>
        <taxon>Onchocerca</taxon>
    </lineage>
</organism>
<evidence type="ECO:0000313" key="1">
    <source>
        <dbReference type="EMBL" id="VDO81255.1"/>
    </source>
</evidence>
<keyword evidence="2" id="KW-1185">Reference proteome</keyword>
<evidence type="ECO:0000313" key="2">
    <source>
        <dbReference type="Proteomes" id="UP000267606"/>
    </source>
</evidence>
<sequence length="132" mass="15053">MLCGPEWYLVDYYHLLVMVAFQIDCDVMTLSMTSDIICEKKRVFNISEQAAIGHIIGYFNGTPSDGITANFYIVYPDNTGETEKFVARSNLNKLKGRPQQRHCYGVVRRQTNYKCGLNELKSVNSQGRQCNV</sequence>
<reference evidence="1 2" key="2">
    <citation type="submission" date="2018-11" db="EMBL/GenBank/DDBJ databases">
        <authorList>
            <consortium name="Pathogen Informatics"/>
        </authorList>
    </citation>
    <scope>NUCLEOTIDE SEQUENCE [LARGE SCALE GENOMIC DNA]</scope>
</reference>
<dbReference type="Proteomes" id="UP000267606">
    <property type="component" value="Unassembled WGS sequence"/>
</dbReference>
<dbReference type="WBParaSite" id="OFLC_0001202901-mRNA-1">
    <property type="protein sequence ID" value="OFLC_0001202901-mRNA-1"/>
    <property type="gene ID" value="OFLC_0001202901"/>
</dbReference>
<evidence type="ECO:0000313" key="3">
    <source>
        <dbReference type="WBParaSite" id="OFLC_0001202901-mRNA-1"/>
    </source>
</evidence>
<name>A0A183HX17_9BILA</name>
<accession>A0A183HX17</accession>
<gene>
    <name evidence="1" type="ORF">OFLC_LOCUS12029</name>
</gene>
<proteinExistence type="predicted"/>
<dbReference type="EMBL" id="UZAJ01018136">
    <property type="protein sequence ID" value="VDO81255.1"/>
    <property type="molecule type" value="Genomic_DNA"/>
</dbReference>
<reference evidence="3" key="1">
    <citation type="submission" date="2016-06" db="UniProtKB">
        <authorList>
            <consortium name="WormBaseParasite"/>
        </authorList>
    </citation>
    <scope>IDENTIFICATION</scope>
</reference>